<name>A0AAW1RMU6_9CHLO</name>
<dbReference type="Proteomes" id="UP001485043">
    <property type="component" value="Unassembled WGS sequence"/>
</dbReference>
<proteinExistence type="predicted"/>
<keyword evidence="2" id="KW-1185">Reference proteome</keyword>
<sequence>MMLGLEIGLPGVRPLVSLGHSHPAAWKPGRRAAVTTSAKYSWSSGDTASSNSKASPRRILDNVEDASAAGPRAAAETDAFGTDGGSGVWETVDDWTPDEEMAKPDITRLEPAELDLLMPLVPSASQLQIVTGGPTNLLQRCAGSLLGTLVCYKFVLLASASLTFPLWSPVLLAAARNWDVKKSCKFVGLWRTAVMEINVKGRRRVTSLAAPSGRAISLLMGDDSGLRSSINLPYNSQYEQIQVGDAAEMLVTSFRKDFSTFKALKEVYLPETGIWLSDYPLTNRQAFLDVSLAVEDERQQEAALV</sequence>
<evidence type="ECO:0000313" key="2">
    <source>
        <dbReference type="Proteomes" id="UP001485043"/>
    </source>
</evidence>
<gene>
    <name evidence="1" type="ORF">WJX84_005413</name>
</gene>
<accession>A0AAW1RMU6</accession>
<organism evidence="1 2">
    <name type="scientific">Apatococcus fuscideae</name>
    <dbReference type="NCBI Taxonomy" id="2026836"/>
    <lineage>
        <taxon>Eukaryota</taxon>
        <taxon>Viridiplantae</taxon>
        <taxon>Chlorophyta</taxon>
        <taxon>core chlorophytes</taxon>
        <taxon>Trebouxiophyceae</taxon>
        <taxon>Chlorellales</taxon>
        <taxon>Chlorellaceae</taxon>
        <taxon>Apatococcus</taxon>
    </lineage>
</organism>
<comment type="caution">
    <text evidence="1">The sequence shown here is derived from an EMBL/GenBank/DDBJ whole genome shotgun (WGS) entry which is preliminary data.</text>
</comment>
<dbReference type="EMBL" id="JALJOV010002083">
    <property type="protein sequence ID" value="KAK9835074.1"/>
    <property type="molecule type" value="Genomic_DNA"/>
</dbReference>
<dbReference type="AlphaFoldDB" id="A0AAW1RMU6"/>
<protein>
    <submittedName>
        <fullName evidence="1">Uncharacterized protein</fullName>
    </submittedName>
</protein>
<reference evidence="1 2" key="1">
    <citation type="journal article" date="2024" name="Nat. Commun.">
        <title>Phylogenomics reveals the evolutionary origins of lichenization in chlorophyte algae.</title>
        <authorList>
            <person name="Puginier C."/>
            <person name="Libourel C."/>
            <person name="Otte J."/>
            <person name="Skaloud P."/>
            <person name="Haon M."/>
            <person name="Grisel S."/>
            <person name="Petersen M."/>
            <person name="Berrin J.G."/>
            <person name="Delaux P.M."/>
            <person name="Dal Grande F."/>
            <person name="Keller J."/>
        </authorList>
    </citation>
    <scope>NUCLEOTIDE SEQUENCE [LARGE SCALE GENOMIC DNA]</scope>
    <source>
        <strain evidence="1 2">SAG 2523</strain>
    </source>
</reference>
<evidence type="ECO:0000313" key="1">
    <source>
        <dbReference type="EMBL" id="KAK9835074.1"/>
    </source>
</evidence>